<dbReference type="EMBL" id="JACNLL010000015">
    <property type="protein sequence ID" value="MBC8198620.1"/>
    <property type="molecule type" value="Genomic_DNA"/>
</dbReference>
<comment type="caution">
    <text evidence="1">The sequence shown here is derived from an EMBL/GenBank/DDBJ whole genome shotgun (WGS) entry which is preliminary data.</text>
</comment>
<organism evidence="1 2">
    <name type="scientific">Candidatus Desulfaltia bathyphila</name>
    <dbReference type="NCBI Taxonomy" id="2841697"/>
    <lineage>
        <taxon>Bacteria</taxon>
        <taxon>Pseudomonadati</taxon>
        <taxon>Thermodesulfobacteriota</taxon>
        <taxon>Desulfobacteria</taxon>
        <taxon>Desulfobacterales</taxon>
        <taxon>Desulfobacterales incertae sedis</taxon>
        <taxon>Candidatus Desulfaltia</taxon>
    </lineage>
</organism>
<gene>
    <name evidence="1" type="ORF">H8E80_01030</name>
</gene>
<dbReference type="AlphaFoldDB" id="A0A8J6N314"/>
<protein>
    <submittedName>
        <fullName evidence="1">Uncharacterized protein</fullName>
    </submittedName>
</protein>
<dbReference type="Proteomes" id="UP000603545">
    <property type="component" value="Unassembled WGS sequence"/>
</dbReference>
<accession>A0A8J6N314</accession>
<reference evidence="1 2" key="1">
    <citation type="submission" date="2020-08" db="EMBL/GenBank/DDBJ databases">
        <title>Bridging the membrane lipid divide: bacteria of the FCB group superphylum have the potential to synthesize archaeal ether lipids.</title>
        <authorList>
            <person name="Villanueva L."/>
            <person name="Von Meijenfeldt F.A.B."/>
            <person name="Westbye A.B."/>
            <person name="Yadav S."/>
            <person name="Hopmans E.C."/>
            <person name="Dutilh B.E."/>
            <person name="Sinninghe Damste J.S."/>
        </authorList>
    </citation>
    <scope>NUCLEOTIDE SEQUENCE [LARGE SCALE GENOMIC DNA]</scope>
    <source>
        <strain evidence="1">NIOZ-UU82</strain>
    </source>
</reference>
<name>A0A8J6N314_9BACT</name>
<proteinExistence type="predicted"/>
<evidence type="ECO:0000313" key="2">
    <source>
        <dbReference type="Proteomes" id="UP000603545"/>
    </source>
</evidence>
<evidence type="ECO:0000313" key="1">
    <source>
        <dbReference type="EMBL" id="MBC8198620.1"/>
    </source>
</evidence>
<sequence length="63" mass="7321">METSIYQFLKSVDEYNRACEMALRYAALILADFRGLSQEGRKIMADMLMDLILVEGAESREWQ</sequence>